<dbReference type="CDD" id="cd16282">
    <property type="entry name" value="metallo-hydrolase-like_MBL-fold"/>
    <property type="match status" value="1"/>
</dbReference>
<dbReference type="InterPro" id="IPR050855">
    <property type="entry name" value="NDM-1-like"/>
</dbReference>
<dbReference type="SMART" id="SM00849">
    <property type="entry name" value="Lactamase_B"/>
    <property type="match status" value="1"/>
</dbReference>
<dbReference type="Pfam" id="PF00753">
    <property type="entry name" value="Lactamase_B"/>
    <property type="match status" value="1"/>
</dbReference>
<comment type="similarity">
    <text evidence="1">Belongs to the metallo-beta-lactamase superfamily. Class-B beta-lactamase family.</text>
</comment>
<dbReference type="InterPro" id="IPR030811">
    <property type="entry name" value="SoxH-rel_PQQ_1"/>
</dbReference>
<protein>
    <submittedName>
        <fullName evidence="3">Quinoprotein relay system zinc metallohydrolase 1</fullName>
    </submittedName>
</protein>
<evidence type="ECO:0000256" key="1">
    <source>
        <dbReference type="ARBA" id="ARBA00005250"/>
    </source>
</evidence>
<dbReference type="PROSITE" id="PS51257">
    <property type="entry name" value="PROKAR_LIPOPROTEIN"/>
    <property type="match status" value="1"/>
</dbReference>
<evidence type="ECO:0000313" key="3">
    <source>
        <dbReference type="EMBL" id="RVT93029.1"/>
    </source>
</evidence>
<keyword evidence="3" id="KW-0378">Hydrolase</keyword>
<dbReference type="Gene3D" id="3.60.15.10">
    <property type="entry name" value="Ribonuclease Z/Hydroxyacylglutathione hydrolase-like"/>
    <property type="match status" value="1"/>
</dbReference>
<dbReference type="PANTHER" id="PTHR42951:SF4">
    <property type="entry name" value="ACYL-COENZYME A THIOESTERASE MBLAC2"/>
    <property type="match status" value="1"/>
</dbReference>
<dbReference type="GO" id="GO:0017001">
    <property type="term" value="P:antibiotic catabolic process"/>
    <property type="evidence" value="ECO:0007669"/>
    <property type="project" value="UniProtKB-ARBA"/>
</dbReference>
<feature type="domain" description="Metallo-beta-lactamase" evidence="2">
    <location>
        <begin position="54"/>
        <end position="233"/>
    </location>
</feature>
<sequence>MIGRRSFIAGLGLIACIARAQDFDYKIEPVSIGDGIWIVRGADAPIDRNNGGAIANLTIIATPVGAVLIDCGPSLRYGALRKMIEALTGKAVVRIYITHVHPDHLYGDGAFDIDMIAATQAQIEDFTAEAKRFNDGMYRLLGDWMRGTEAVIPRHVLTGEVEDFGGRRIRLLPLAGHSAADLALLDEASGTLIAGDLVFHNRAPSTPNADLAKWRASLDTLKALKHRQVVPGHGPFDRSPAAAIDQTRDWIDWIEATIDQAVRDGLGPVEAGNLPLPPRFAAMAAARYELQRSVSHFYAAAEERLVARIDRKK</sequence>
<accession>A0A437M5X0</accession>
<dbReference type="AlphaFoldDB" id="A0A437M5X0"/>
<proteinExistence type="inferred from homology"/>
<gene>
    <name evidence="3" type="ORF">EOD43_03780</name>
</gene>
<dbReference type="OrthoDB" id="420651at2"/>
<dbReference type="SUPFAM" id="SSF56281">
    <property type="entry name" value="Metallo-hydrolase/oxidoreductase"/>
    <property type="match status" value="1"/>
</dbReference>
<dbReference type="Proteomes" id="UP000282971">
    <property type="component" value="Unassembled WGS sequence"/>
</dbReference>
<organism evidence="3 4">
    <name type="scientific">Sphingomonas crocodyli</name>
    <dbReference type="NCBI Taxonomy" id="1979270"/>
    <lineage>
        <taxon>Bacteria</taxon>
        <taxon>Pseudomonadati</taxon>
        <taxon>Pseudomonadota</taxon>
        <taxon>Alphaproteobacteria</taxon>
        <taxon>Sphingomonadales</taxon>
        <taxon>Sphingomonadaceae</taxon>
        <taxon>Sphingomonas</taxon>
    </lineage>
</organism>
<dbReference type="NCBIfam" id="TIGR04558">
    <property type="entry name" value="SoxH_rel_PQQ_1"/>
    <property type="match status" value="1"/>
</dbReference>
<dbReference type="RefSeq" id="WP_127741232.1">
    <property type="nucleotide sequence ID" value="NZ_SACN01000001.1"/>
</dbReference>
<evidence type="ECO:0000259" key="2">
    <source>
        <dbReference type="SMART" id="SM00849"/>
    </source>
</evidence>
<evidence type="ECO:0000313" key="4">
    <source>
        <dbReference type="Proteomes" id="UP000282971"/>
    </source>
</evidence>
<comment type="caution">
    <text evidence="3">The sequence shown here is derived from an EMBL/GenBank/DDBJ whole genome shotgun (WGS) entry which is preliminary data.</text>
</comment>
<name>A0A437M5X0_9SPHN</name>
<dbReference type="InterPro" id="IPR036866">
    <property type="entry name" value="RibonucZ/Hydroxyglut_hydro"/>
</dbReference>
<dbReference type="GO" id="GO:0016787">
    <property type="term" value="F:hydrolase activity"/>
    <property type="evidence" value="ECO:0007669"/>
    <property type="project" value="UniProtKB-KW"/>
</dbReference>
<keyword evidence="4" id="KW-1185">Reference proteome</keyword>
<dbReference type="InterPro" id="IPR001279">
    <property type="entry name" value="Metallo-B-lactamas"/>
</dbReference>
<reference evidence="3 4" key="1">
    <citation type="submission" date="2019-01" db="EMBL/GenBank/DDBJ databases">
        <authorList>
            <person name="Chen W.-M."/>
        </authorList>
    </citation>
    <scope>NUCLEOTIDE SEQUENCE [LARGE SCALE GENOMIC DNA]</scope>
    <source>
        <strain evidence="3 4">CCP-7</strain>
    </source>
</reference>
<dbReference type="EMBL" id="SACN01000001">
    <property type="protein sequence ID" value="RVT93029.1"/>
    <property type="molecule type" value="Genomic_DNA"/>
</dbReference>
<dbReference type="PANTHER" id="PTHR42951">
    <property type="entry name" value="METALLO-BETA-LACTAMASE DOMAIN-CONTAINING"/>
    <property type="match status" value="1"/>
</dbReference>